<dbReference type="EMBL" id="JBHSOG010000032">
    <property type="protein sequence ID" value="MFC5769727.1"/>
    <property type="molecule type" value="Genomic_DNA"/>
</dbReference>
<dbReference type="Proteomes" id="UP001595974">
    <property type="component" value="Unassembled WGS sequence"/>
</dbReference>
<keyword evidence="1" id="KW-1133">Transmembrane helix</keyword>
<gene>
    <name evidence="2" type="ORF">ACFPTN_10120</name>
</gene>
<name>A0ABW1AR18_9RHOO</name>
<evidence type="ECO:0000256" key="1">
    <source>
        <dbReference type="SAM" id="Phobius"/>
    </source>
</evidence>
<protein>
    <recommendedName>
        <fullName evidence="4">Transmembrane protein</fullName>
    </recommendedName>
</protein>
<keyword evidence="1" id="KW-0472">Membrane</keyword>
<keyword evidence="1" id="KW-0812">Transmembrane</keyword>
<evidence type="ECO:0000313" key="3">
    <source>
        <dbReference type="Proteomes" id="UP001595974"/>
    </source>
</evidence>
<organism evidence="2 3">
    <name type="scientific">Thauera sinica</name>
    <dbReference type="NCBI Taxonomy" id="2665146"/>
    <lineage>
        <taxon>Bacteria</taxon>
        <taxon>Pseudomonadati</taxon>
        <taxon>Pseudomonadota</taxon>
        <taxon>Betaproteobacteria</taxon>
        <taxon>Rhodocyclales</taxon>
        <taxon>Zoogloeaceae</taxon>
        <taxon>Thauera</taxon>
    </lineage>
</organism>
<feature type="transmembrane region" description="Helical" evidence="1">
    <location>
        <begin position="75"/>
        <end position="99"/>
    </location>
</feature>
<dbReference type="RefSeq" id="WP_096445246.1">
    <property type="nucleotide sequence ID" value="NZ_JBHSOG010000032.1"/>
</dbReference>
<evidence type="ECO:0000313" key="2">
    <source>
        <dbReference type="EMBL" id="MFC5769727.1"/>
    </source>
</evidence>
<accession>A0ABW1AR18</accession>
<sequence length="320" mass="34239">MIRQRSRNEVLEALARHWTLRPRDLAVALIVSAAAVGASLALLSGAVAAMAEVLRLAGHPLGSAGHALAAVWRWLPLPLVMIEGLAVFLLGAAAGFAFAQGSHGTRGSVDYRLARLYDDLSERGWRNLAARIPMTARDTAQEFARSLRALQFRHAAMQSGRREALDVARRLRQPVASGEPTDPAQLELADRIESALGVRRLVATLPTVEAALAPGRLYALELHFAPIPAPEQRVDVLPPRNLEEAAEGRTLRLSLFGTGVQAEPTQLSVLLPREGPSTAATATIVAAPGPQCALDIYVMEAGSTDVLQTLRLQLPVVLPS</sequence>
<evidence type="ECO:0008006" key="4">
    <source>
        <dbReference type="Google" id="ProtNLM"/>
    </source>
</evidence>
<comment type="caution">
    <text evidence="2">The sequence shown here is derived from an EMBL/GenBank/DDBJ whole genome shotgun (WGS) entry which is preliminary data.</text>
</comment>
<reference evidence="3" key="1">
    <citation type="journal article" date="2019" name="Int. J. Syst. Evol. Microbiol.">
        <title>The Global Catalogue of Microorganisms (GCM) 10K type strain sequencing project: providing services to taxonomists for standard genome sequencing and annotation.</title>
        <authorList>
            <consortium name="The Broad Institute Genomics Platform"/>
            <consortium name="The Broad Institute Genome Sequencing Center for Infectious Disease"/>
            <person name="Wu L."/>
            <person name="Ma J."/>
        </authorList>
    </citation>
    <scope>NUCLEOTIDE SEQUENCE [LARGE SCALE GENOMIC DNA]</scope>
    <source>
        <strain evidence="3">SHR3</strain>
    </source>
</reference>
<keyword evidence="3" id="KW-1185">Reference proteome</keyword>
<proteinExistence type="predicted"/>